<comment type="catalytic activity">
    <reaction evidence="1">
        <text>a 2'-deoxyribonucleoside 5'-phosphate + H2O = a 2'-deoxyribonucleoside + phosphate</text>
        <dbReference type="Rhea" id="RHEA:36167"/>
        <dbReference type="ChEBI" id="CHEBI:15377"/>
        <dbReference type="ChEBI" id="CHEBI:18274"/>
        <dbReference type="ChEBI" id="CHEBI:43474"/>
        <dbReference type="ChEBI" id="CHEBI:65317"/>
        <dbReference type="EC" id="3.1.3.89"/>
    </reaction>
</comment>
<keyword evidence="6" id="KW-0479">Metal-binding</keyword>
<dbReference type="Gene3D" id="1.10.3210.10">
    <property type="entry name" value="Hypothetical protein af1432"/>
    <property type="match status" value="1"/>
</dbReference>
<gene>
    <name evidence="9" type="ORF">CRI93_00240</name>
</gene>
<evidence type="ECO:0000256" key="7">
    <source>
        <dbReference type="ARBA" id="ARBA00022801"/>
    </source>
</evidence>
<dbReference type="InterPro" id="IPR039356">
    <property type="entry name" value="YfbR/HDDC2"/>
</dbReference>
<comment type="caution">
    <text evidence="9">The sequence shown here is derived from an EMBL/GenBank/DDBJ whole genome shotgun (WGS) entry which is preliminary data.</text>
</comment>
<dbReference type="PANTHER" id="PTHR11845">
    <property type="entry name" value="5'-DEOXYNUCLEOTIDASE HDDC2"/>
    <property type="match status" value="1"/>
</dbReference>
<sequence>MASSETASPDGSPADWTGILDFLRRAEQLKDTLRSGYTQNGRQESVAAHTWRLCLMAVLLQDRFPEVDGLRLIKMCLIHDLGEAIHGDIPAPEQSDTGDKATQERRDFQALIAPLPAHQQNEFMTLWDEYEAAASPEAQLAKGLDKLETLLQHTQGDNPPDFDYRFNLEYGRAYTDAHPLLAEIRAALDDETARRAEESESV</sequence>
<dbReference type="EC" id="3.1.3.89" evidence="5"/>
<accession>A0A2H3NPS7</accession>
<dbReference type="InterPro" id="IPR006674">
    <property type="entry name" value="HD_domain"/>
</dbReference>
<evidence type="ECO:0000256" key="6">
    <source>
        <dbReference type="ARBA" id="ARBA00022723"/>
    </source>
</evidence>
<evidence type="ECO:0000259" key="8">
    <source>
        <dbReference type="SMART" id="SM00471"/>
    </source>
</evidence>
<keyword evidence="10" id="KW-1185">Reference proteome</keyword>
<evidence type="ECO:0000256" key="2">
    <source>
        <dbReference type="ARBA" id="ARBA00001936"/>
    </source>
</evidence>
<dbReference type="RefSeq" id="WP_098060597.1">
    <property type="nucleotide sequence ID" value="NZ_PDEP01000001.1"/>
</dbReference>
<dbReference type="SMART" id="SM00471">
    <property type="entry name" value="HDc"/>
    <property type="match status" value="1"/>
</dbReference>
<evidence type="ECO:0000313" key="10">
    <source>
        <dbReference type="Proteomes" id="UP000221024"/>
    </source>
</evidence>
<dbReference type="OrthoDB" id="9796032at2"/>
<dbReference type="PANTHER" id="PTHR11845:SF13">
    <property type="entry name" value="5'-DEOXYNUCLEOTIDASE HDDC2"/>
    <property type="match status" value="1"/>
</dbReference>
<dbReference type="InterPro" id="IPR003607">
    <property type="entry name" value="HD/PDEase_dom"/>
</dbReference>
<organism evidence="9 10">
    <name type="scientific">Longimonas halophila</name>
    <dbReference type="NCBI Taxonomy" id="1469170"/>
    <lineage>
        <taxon>Bacteria</taxon>
        <taxon>Pseudomonadati</taxon>
        <taxon>Rhodothermota</taxon>
        <taxon>Rhodothermia</taxon>
        <taxon>Rhodothermales</taxon>
        <taxon>Salisaetaceae</taxon>
        <taxon>Longimonas</taxon>
    </lineage>
</organism>
<protein>
    <recommendedName>
        <fullName evidence="5">5'-deoxynucleotidase</fullName>
        <ecNumber evidence="5">3.1.3.89</ecNumber>
    </recommendedName>
</protein>
<reference evidence="9 10" key="1">
    <citation type="submission" date="2017-10" db="EMBL/GenBank/DDBJ databases">
        <title>Draft genome of Longimonas halophila.</title>
        <authorList>
            <person name="Goh K.M."/>
            <person name="Shamsir M.S."/>
            <person name="Lim S.W."/>
        </authorList>
    </citation>
    <scope>NUCLEOTIDE SEQUENCE [LARGE SCALE GENOMIC DNA]</scope>
    <source>
        <strain evidence="9 10">KCTC 42399</strain>
    </source>
</reference>
<dbReference type="SUPFAM" id="SSF109604">
    <property type="entry name" value="HD-domain/PDEase-like"/>
    <property type="match status" value="1"/>
</dbReference>
<name>A0A2H3NPS7_9BACT</name>
<evidence type="ECO:0000256" key="4">
    <source>
        <dbReference type="ARBA" id="ARBA00011738"/>
    </source>
</evidence>
<comment type="cofactor">
    <cofactor evidence="3">
        <name>Co(2+)</name>
        <dbReference type="ChEBI" id="CHEBI:48828"/>
    </cofactor>
</comment>
<dbReference type="GO" id="GO:0005737">
    <property type="term" value="C:cytoplasm"/>
    <property type="evidence" value="ECO:0007669"/>
    <property type="project" value="TreeGrafter"/>
</dbReference>
<comment type="subunit">
    <text evidence="4">Homodimer.</text>
</comment>
<dbReference type="EMBL" id="PDEP01000001">
    <property type="protein sequence ID" value="PEN09197.1"/>
    <property type="molecule type" value="Genomic_DNA"/>
</dbReference>
<dbReference type="GO" id="GO:0002953">
    <property type="term" value="F:5'-deoxynucleotidase activity"/>
    <property type="evidence" value="ECO:0007669"/>
    <property type="project" value="UniProtKB-EC"/>
</dbReference>
<feature type="domain" description="HD/PDEase" evidence="8">
    <location>
        <begin position="42"/>
        <end position="159"/>
    </location>
</feature>
<dbReference type="Proteomes" id="UP000221024">
    <property type="component" value="Unassembled WGS sequence"/>
</dbReference>
<dbReference type="Pfam" id="PF13023">
    <property type="entry name" value="HD_3"/>
    <property type="match status" value="1"/>
</dbReference>
<dbReference type="AlphaFoldDB" id="A0A2H3NPS7"/>
<proteinExistence type="predicted"/>
<comment type="cofactor">
    <cofactor evidence="2">
        <name>Mn(2+)</name>
        <dbReference type="ChEBI" id="CHEBI:29035"/>
    </cofactor>
</comment>
<dbReference type="GO" id="GO:0046872">
    <property type="term" value="F:metal ion binding"/>
    <property type="evidence" value="ECO:0007669"/>
    <property type="project" value="UniProtKB-KW"/>
</dbReference>
<evidence type="ECO:0000256" key="1">
    <source>
        <dbReference type="ARBA" id="ARBA00001638"/>
    </source>
</evidence>
<evidence type="ECO:0000313" key="9">
    <source>
        <dbReference type="EMBL" id="PEN09197.1"/>
    </source>
</evidence>
<keyword evidence="7 9" id="KW-0378">Hydrolase</keyword>
<evidence type="ECO:0000256" key="5">
    <source>
        <dbReference type="ARBA" id="ARBA00012964"/>
    </source>
</evidence>
<evidence type="ECO:0000256" key="3">
    <source>
        <dbReference type="ARBA" id="ARBA00001941"/>
    </source>
</evidence>